<dbReference type="RefSeq" id="WP_060662942.1">
    <property type="nucleotide sequence ID" value="NZ_JNUR01000016.1"/>
</dbReference>
<organism evidence="2 3">
    <name type="scientific">Helicobacter pullorum</name>
    <dbReference type="NCBI Taxonomy" id="35818"/>
    <lineage>
        <taxon>Bacteria</taxon>
        <taxon>Pseudomonadati</taxon>
        <taxon>Campylobacterota</taxon>
        <taxon>Epsilonproteobacteria</taxon>
        <taxon>Campylobacterales</taxon>
        <taxon>Helicobacteraceae</taxon>
        <taxon>Helicobacter</taxon>
    </lineage>
</organism>
<dbReference type="GO" id="GO:0009035">
    <property type="term" value="F:type I site-specific deoxyribonuclease activity"/>
    <property type="evidence" value="ECO:0007669"/>
    <property type="project" value="UniProtKB-EC"/>
</dbReference>
<dbReference type="GO" id="GO:0005524">
    <property type="term" value="F:ATP binding"/>
    <property type="evidence" value="ECO:0007669"/>
    <property type="project" value="UniProtKB-KW"/>
</dbReference>
<dbReference type="PIRSF" id="PIRSF035009">
    <property type="entry name" value="UCP035009_HSDR_N"/>
    <property type="match status" value="1"/>
</dbReference>
<dbReference type="GO" id="GO:0003677">
    <property type="term" value="F:DNA binding"/>
    <property type="evidence" value="ECO:0007669"/>
    <property type="project" value="UniProtKB-KW"/>
</dbReference>
<name>A0AAW3J5Q4_9HELI</name>
<evidence type="ECO:0000313" key="3">
    <source>
        <dbReference type="Proteomes" id="UP000037800"/>
    </source>
</evidence>
<comment type="caution">
    <text evidence="2">The sequence shown here is derived from an EMBL/GenBank/DDBJ whole genome shotgun (WGS) entry which is preliminary data.</text>
</comment>
<proteinExistence type="predicted"/>
<dbReference type="AlphaFoldDB" id="A0AAW3J5Q4"/>
<gene>
    <name evidence="2" type="ORF">HPU229336_01980</name>
</gene>
<reference evidence="2 3" key="1">
    <citation type="submission" date="2014-06" db="EMBL/GenBank/DDBJ databases">
        <title>Helicobacter pullorum isolates in fresh chicken meat - phenotypic and genotypic features.</title>
        <authorList>
            <person name="Borges V."/>
            <person name="Santos A."/>
            <person name="Correia C.B."/>
            <person name="Saraiva M."/>
            <person name="Menard A."/>
            <person name="Vieira L."/>
            <person name="Sampaio D.A."/>
            <person name="Gomes J.P."/>
            <person name="Oleastro M."/>
        </authorList>
    </citation>
    <scope>NUCLEOTIDE SEQUENCE [LARGE SCALE GENOMIC DNA]</scope>
    <source>
        <strain evidence="2 3">229336/12</strain>
    </source>
</reference>
<dbReference type="Gene3D" id="3.90.1570.30">
    <property type="match status" value="1"/>
</dbReference>
<dbReference type="EMBL" id="JNUR01000016">
    <property type="protein sequence ID" value="KPH50534.1"/>
    <property type="molecule type" value="Genomic_DNA"/>
</dbReference>
<feature type="domain" description="Restriction endonuclease type I HsdR N-terminal" evidence="1">
    <location>
        <begin position="62"/>
        <end position="126"/>
    </location>
</feature>
<dbReference type="Proteomes" id="UP000037800">
    <property type="component" value="Unassembled WGS sequence"/>
</dbReference>
<accession>A0AAW3J5Q4</accession>
<dbReference type="InterPro" id="IPR007409">
    <property type="entry name" value="Restrct_endonuc_type1_HsdR_N"/>
</dbReference>
<evidence type="ECO:0000259" key="1">
    <source>
        <dbReference type="Pfam" id="PF04313"/>
    </source>
</evidence>
<dbReference type="GO" id="GO:0009307">
    <property type="term" value="P:DNA restriction-modification system"/>
    <property type="evidence" value="ECO:0007669"/>
    <property type="project" value="UniProtKB-KW"/>
</dbReference>
<dbReference type="InterPro" id="IPR017035">
    <property type="entry name" value="UCP035009_HsdR_All3000-type"/>
</dbReference>
<evidence type="ECO:0000313" key="2">
    <source>
        <dbReference type="EMBL" id="KPH50534.1"/>
    </source>
</evidence>
<protein>
    <recommendedName>
        <fullName evidence="1">Restriction endonuclease type I HsdR N-terminal domain-containing protein</fullName>
    </recommendedName>
</protein>
<dbReference type="Pfam" id="PF04313">
    <property type="entry name" value="HSDR_N"/>
    <property type="match status" value="1"/>
</dbReference>
<sequence>MDFETEINNIADMISERKSLVKTEEATKMTFIIPFLKALGYDVYNPSIVVPEYTADVGIKKGEKVDYAIFKDETPFILIEAKNHSENLDNHDNQLIRYFNAVPSIKFAILTNGIEYRFFTDIEQPNIMDKLPFLVVNLENLRPRDLKDLKRFIYAELNIDDILDIAKEKKYYRSIQDIFKAEINEPSDEFVVFFAKQLTERRMTSAVLEEFRAYVKKSFKEIINDLAYEKISSIKNNLQSLNDDETSTQDEGDDEIITTQEELQGFYIVKSILCGVGADLEQIQYKDTKSYFGINFKGMVTKWICRLMFNDNKKSITFPDGTTHKLKSVDEIYDFKDKIIESYQARQ</sequence>